<keyword evidence="1" id="KW-1133">Transmembrane helix</keyword>
<dbReference type="AlphaFoldDB" id="A0A0S3R334"/>
<keyword evidence="3" id="KW-1185">Reference proteome</keyword>
<organism evidence="2 3">
    <name type="scientific">Vigna angularis var. angularis</name>
    <dbReference type="NCBI Taxonomy" id="157739"/>
    <lineage>
        <taxon>Eukaryota</taxon>
        <taxon>Viridiplantae</taxon>
        <taxon>Streptophyta</taxon>
        <taxon>Embryophyta</taxon>
        <taxon>Tracheophyta</taxon>
        <taxon>Spermatophyta</taxon>
        <taxon>Magnoliopsida</taxon>
        <taxon>eudicotyledons</taxon>
        <taxon>Gunneridae</taxon>
        <taxon>Pentapetalae</taxon>
        <taxon>rosids</taxon>
        <taxon>fabids</taxon>
        <taxon>Fabales</taxon>
        <taxon>Fabaceae</taxon>
        <taxon>Papilionoideae</taxon>
        <taxon>50 kb inversion clade</taxon>
        <taxon>NPAAA clade</taxon>
        <taxon>indigoferoid/millettioid clade</taxon>
        <taxon>Phaseoleae</taxon>
        <taxon>Vigna</taxon>
    </lineage>
</organism>
<sequence length="71" mass="7925">NGYEYFWSVSNSIFFISSLITSYQTSLISFEFGPMGMKHGILGLFQIASLISSLITSYQTNLILFSQSISP</sequence>
<evidence type="ECO:0000256" key="1">
    <source>
        <dbReference type="SAM" id="Phobius"/>
    </source>
</evidence>
<keyword evidence="1" id="KW-0812">Transmembrane</keyword>
<feature type="transmembrane region" description="Helical" evidence="1">
    <location>
        <begin position="12"/>
        <end position="30"/>
    </location>
</feature>
<evidence type="ECO:0000313" key="3">
    <source>
        <dbReference type="Proteomes" id="UP000291084"/>
    </source>
</evidence>
<accession>A0A0S3R334</accession>
<feature type="non-terminal residue" evidence="2">
    <location>
        <position position="1"/>
    </location>
</feature>
<name>A0A0S3R334_PHAAN</name>
<feature type="transmembrane region" description="Helical" evidence="1">
    <location>
        <begin position="42"/>
        <end position="65"/>
    </location>
</feature>
<dbReference type="Proteomes" id="UP000291084">
    <property type="component" value="Chromosome 1"/>
</dbReference>
<protein>
    <submittedName>
        <fullName evidence="2">Uncharacterized protein</fullName>
    </submittedName>
</protein>
<reference evidence="2 3" key="1">
    <citation type="journal article" date="2015" name="Sci. Rep.">
        <title>The power of single molecule real-time sequencing technology in the de novo assembly of a eukaryotic genome.</title>
        <authorList>
            <person name="Sakai H."/>
            <person name="Naito K."/>
            <person name="Ogiso-Tanaka E."/>
            <person name="Takahashi Y."/>
            <person name="Iseki K."/>
            <person name="Muto C."/>
            <person name="Satou K."/>
            <person name="Teruya K."/>
            <person name="Shiroma A."/>
            <person name="Shimoji M."/>
            <person name="Hirano T."/>
            <person name="Itoh T."/>
            <person name="Kaga A."/>
            <person name="Tomooka N."/>
        </authorList>
    </citation>
    <scope>NUCLEOTIDE SEQUENCE [LARGE SCALE GENOMIC DNA]</scope>
    <source>
        <strain evidence="3">cv. Shumari</strain>
    </source>
</reference>
<evidence type="ECO:0000313" key="2">
    <source>
        <dbReference type="EMBL" id="BAT75026.1"/>
    </source>
</evidence>
<proteinExistence type="predicted"/>
<gene>
    <name evidence="2" type="primary">Vigan.01G282200</name>
    <name evidence="2" type="ORF">VIGAN_01282200</name>
</gene>
<keyword evidence="1" id="KW-0472">Membrane</keyword>
<dbReference type="EMBL" id="AP015034">
    <property type="protein sequence ID" value="BAT75026.1"/>
    <property type="molecule type" value="Genomic_DNA"/>
</dbReference>